<organism evidence="2 3">
    <name type="scientific">Peribacillus simplex</name>
    <dbReference type="NCBI Taxonomy" id="1478"/>
    <lineage>
        <taxon>Bacteria</taxon>
        <taxon>Bacillati</taxon>
        <taxon>Bacillota</taxon>
        <taxon>Bacilli</taxon>
        <taxon>Bacillales</taxon>
        <taxon>Bacillaceae</taxon>
        <taxon>Peribacillus</taxon>
    </lineage>
</organism>
<evidence type="ECO:0000313" key="3">
    <source>
        <dbReference type="Proteomes" id="UP000317770"/>
    </source>
</evidence>
<dbReference type="PANTHER" id="PTHR46656">
    <property type="entry name" value="PUTATIVE-RELATED"/>
    <property type="match status" value="1"/>
</dbReference>
<sequence>MKPSGITWVGPVGDIGGYGNVSRNYLRALKYIGLPVLINLNGSIEKELGNDDKELLSNYRYIRRPHNSLDHSSILFIHGTPENFVNGNKFGFKKRVGITIFETDRIPMNWVNLCNTMDEIWVPTQFNYRTFTESGVDPSKIKVIHYPIDYTKYDQIFPPYPFPAQVKSFRFLYTIAFDFRKGLDLLIPSFCEEFSNEEDVSLILKIYVPSWNQENEYLKVISSYIPVKENNPHIHFIIEKMPQETLLSLYSSCSCYVSTERACGWGMPQMEMMAMGKPVISINWGGVTEFMNNSNSFLIQPEPELEPVHNELQKTRPEFYLGHKWAKVLKQNVKKVMREAFENHIKREEVATKAKQDMRNKFSFQNISNQIKERL</sequence>
<dbReference type="Pfam" id="PF00534">
    <property type="entry name" value="Glycos_transf_1"/>
    <property type="match status" value="1"/>
</dbReference>
<dbReference type="InterPro" id="IPR001296">
    <property type="entry name" value="Glyco_trans_1"/>
</dbReference>
<proteinExistence type="predicted"/>
<comment type="caution">
    <text evidence="2">The sequence shown here is derived from an EMBL/GenBank/DDBJ whole genome shotgun (WGS) entry which is preliminary data.</text>
</comment>
<evidence type="ECO:0000313" key="2">
    <source>
        <dbReference type="EMBL" id="TVX84309.1"/>
    </source>
</evidence>
<dbReference type="SUPFAM" id="SSF53756">
    <property type="entry name" value="UDP-Glycosyltransferase/glycogen phosphorylase"/>
    <property type="match status" value="1"/>
</dbReference>
<dbReference type="PANTHER" id="PTHR46656:SF3">
    <property type="entry name" value="PUTATIVE-RELATED"/>
    <property type="match status" value="1"/>
</dbReference>
<gene>
    <name evidence="2" type="ORF">FQP34_02100</name>
</gene>
<keyword evidence="2" id="KW-0808">Transferase</keyword>
<accession>A0A8B5Y5F7</accession>
<feature type="domain" description="Glycosyl transferase family 1" evidence="1">
    <location>
        <begin position="167"/>
        <end position="302"/>
    </location>
</feature>
<protein>
    <submittedName>
        <fullName evidence="2">Glycosyltransferase</fullName>
    </submittedName>
</protein>
<dbReference type="Proteomes" id="UP000317770">
    <property type="component" value="Unassembled WGS sequence"/>
</dbReference>
<name>A0A8B5Y5F7_9BACI</name>
<dbReference type="Gene3D" id="3.40.50.2000">
    <property type="entry name" value="Glycogen Phosphorylase B"/>
    <property type="match status" value="1"/>
</dbReference>
<dbReference type="AlphaFoldDB" id="A0A8B5Y5F7"/>
<dbReference type="CDD" id="cd01635">
    <property type="entry name" value="Glycosyltransferase_GTB-type"/>
    <property type="match status" value="1"/>
</dbReference>
<reference evidence="2 3" key="1">
    <citation type="submission" date="2019-07" db="EMBL/GenBank/DDBJ databases">
        <title>Genome assembly of Bacillus simplex strain GGC-P6A.</title>
        <authorList>
            <person name="Jennings M.E."/>
            <person name="Barton H.A."/>
        </authorList>
    </citation>
    <scope>NUCLEOTIDE SEQUENCE [LARGE SCALE GENOMIC DNA]</scope>
    <source>
        <strain evidence="2 3">GGC-P6A</strain>
    </source>
</reference>
<dbReference type="GO" id="GO:0016757">
    <property type="term" value="F:glycosyltransferase activity"/>
    <property type="evidence" value="ECO:0007669"/>
    <property type="project" value="InterPro"/>
</dbReference>
<dbReference type="EMBL" id="VNKI01000001">
    <property type="protein sequence ID" value="TVX84309.1"/>
    <property type="molecule type" value="Genomic_DNA"/>
</dbReference>
<evidence type="ECO:0000259" key="1">
    <source>
        <dbReference type="Pfam" id="PF00534"/>
    </source>
</evidence>